<evidence type="ECO:0000313" key="7">
    <source>
        <dbReference type="EMBL" id="THG36063.1"/>
    </source>
</evidence>
<keyword evidence="1" id="KW-0444">Lipid biosynthesis</keyword>
<name>A0A4S4FYY3_9MICO</name>
<keyword evidence="2" id="KW-0441">Lipid A biosynthesis</keyword>
<dbReference type="InterPro" id="IPR029098">
    <property type="entry name" value="Acetyltransf_C"/>
</dbReference>
<dbReference type="RefSeq" id="WP_136421230.1">
    <property type="nucleotide sequence ID" value="NZ_SSSN01000002.1"/>
</dbReference>
<dbReference type="InterPro" id="IPR001451">
    <property type="entry name" value="Hexapep"/>
</dbReference>
<dbReference type="Gene3D" id="2.160.10.10">
    <property type="entry name" value="Hexapeptide repeat proteins"/>
    <property type="match status" value="1"/>
</dbReference>
<gene>
    <name evidence="7" type="ORF">E6C70_00515</name>
</gene>
<protein>
    <submittedName>
        <fullName evidence="7">Acyl-ACP--UDP-N-acetylglucosamine O-acyltransferase</fullName>
    </submittedName>
</protein>
<dbReference type="EMBL" id="SSSN01000002">
    <property type="protein sequence ID" value="THG36063.1"/>
    <property type="molecule type" value="Genomic_DNA"/>
</dbReference>
<organism evidence="7 8">
    <name type="scientific">Orlajensenia flava</name>
    <dbReference type="NCBI Taxonomy" id="2565934"/>
    <lineage>
        <taxon>Bacteria</taxon>
        <taxon>Bacillati</taxon>
        <taxon>Actinomycetota</taxon>
        <taxon>Actinomycetes</taxon>
        <taxon>Micrococcales</taxon>
        <taxon>Microbacteriaceae</taxon>
        <taxon>Orlajensenia</taxon>
    </lineage>
</organism>
<proteinExistence type="predicted"/>
<dbReference type="OrthoDB" id="2643438at2"/>
<dbReference type="GO" id="GO:0008780">
    <property type="term" value="F:acyl-[acyl-carrier-protein]-UDP-N-acetylglucosamine O-acyltransferase activity"/>
    <property type="evidence" value="ECO:0007669"/>
    <property type="project" value="InterPro"/>
</dbReference>
<sequence length="238" mass="24758">MNSIHPSAILEGDITIGTGNTIGAHAVIYGPVTIGDDNWIGAGVVIGAPPEVRSFSHPRHGASDEIHGVVIGDRNVIREYAQIHQGWKATTTVGDDTFIMNQVYVAHDCRLGDGVTLASSVLLAGHVQIGAGANLGLGASVHQGRYVGDAAMVGMAAVVTRDIPPYAKAYGSPARVVGANVIGMRRSSIADTVIADLSHLFESADWSEGVIAFSNAVGLENAIDAWRTRHHPAVAADA</sequence>
<evidence type="ECO:0000256" key="3">
    <source>
        <dbReference type="ARBA" id="ARBA00022679"/>
    </source>
</evidence>
<keyword evidence="5 7" id="KW-0012">Acyltransferase</keyword>
<evidence type="ECO:0000256" key="2">
    <source>
        <dbReference type="ARBA" id="ARBA00022556"/>
    </source>
</evidence>
<evidence type="ECO:0000256" key="1">
    <source>
        <dbReference type="ARBA" id="ARBA00022516"/>
    </source>
</evidence>
<keyword evidence="4" id="KW-0443">Lipid metabolism</keyword>
<dbReference type="SUPFAM" id="SSF51161">
    <property type="entry name" value="Trimeric LpxA-like enzymes"/>
    <property type="match status" value="1"/>
</dbReference>
<feature type="domain" description="UDP N-acetylglucosamine O-acyltransferase C-terminal" evidence="6">
    <location>
        <begin position="162"/>
        <end position="202"/>
    </location>
</feature>
<evidence type="ECO:0000259" key="6">
    <source>
        <dbReference type="Pfam" id="PF13720"/>
    </source>
</evidence>
<dbReference type="Pfam" id="PF00132">
    <property type="entry name" value="Hexapep"/>
    <property type="match status" value="1"/>
</dbReference>
<dbReference type="PANTHER" id="PTHR43480:SF1">
    <property type="entry name" value="ACYL-[ACYL-CARRIER-PROTEIN]--UDP-N-ACETYLGLUCOSAMINE O-ACYLTRANSFERASE, MITOCHONDRIAL-RELATED"/>
    <property type="match status" value="1"/>
</dbReference>
<dbReference type="InterPro" id="IPR011004">
    <property type="entry name" value="Trimer_LpxA-like_sf"/>
</dbReference>
<dbReference type="PANTHER" id="PTHR43480">
    <property type="entry name" value="ACYL-[ACYL-CARRIER-PROTEIN]--UDP-N-ACETYLGLUCOSAMINE O-ACYLTRANSFERASE"/>
    <property type="match status" value="1"/>
</dbReference>
<dbReference type="AlphaFoldDB" id="A0A4S4FYY3"/>
<evidence type="ECO:0000256" key="5">
    <source>
        <dbReference type="ARBA" id="ARBA00023315"/>
    </source>
</evidence>
<dbReference type="Proteomes" id="UP000307380">
    <property type="component" value="Unassembled WGS sequence"/>
</dbReference>
<dbReference type="GO" id="GO:0009245">
    <property type="term" value="P:lipid A biosynthetic process"/>
    <property type="evidence" value="ECO:0007669"/>
    <property type="project" value="UniProtKB-KW"/>
</dbReference>
<dbReference type="InterPro" id="IPR010137">
    <property type="entry name" value="Lipid_A_LpxA"/>
</dbReference>
<evidence type="ECO:0000313" key="8">
    <source>
        <dbReference type="Proteomes" id="UP000307380"/>
    </source>
</evidence>
<dbReference type="GO" id="GO:0016020">
    <property type="term" value="C:membrane"/>
    <property type="evidence" value="ECO:0007669"/>
    <property type="project" value="GOC"/>
</dbReference>
<reference evidence="7 8" key="1">
    <citation type="submission" date="2019-04" db="EMBL/GenBank/DDBJ databases">
        <authorList>
            <person name="Jiang L."/>
        </authorList>
    </citation>
    <scope>NUCLEOTIDE SEQUENCE [LARGE SCALE GENOMIC DNA]</scope>
    <source>
        <strain evidence="7 8">YIM 131861</strain>
    </source>
</reference>
<keyword evidence="8" id="KW-1185">Reference proteome</keyword>
<keyword evidence="3 7" id="KW-0808">Transferase</keyword>
<accession>A0A4S4FYY3</accession>
<dbReference type="Pfam" id="PF13720">
    <property type="entry name" value="Acetyltransf_11"/>
    <property type="match status" value="1"/>
</dbReference>
<evidence type="ECO:0000256" key="4">
    <source>
        <dbReference type="ARBA" id="ARBA00023098"/>
    </source>
</evidence>
<comment type="caution">
    <text evidence="7">The sequence shown here is derived from an EMBL/GenBank/DDBJ whole genome shotgun (WGS) entry which is preliminary data.</text>
</comment>